<keyword evidence="6" id="KW-0408">Iron</keyword>
<evidence type="ECO:0000256" key="3">
    <source>
        <dbReference type="ARBA" id="ARBA00022896"/>
    </source>
</evidence>
<evidence type="ECO:0000256" key="2">
    <source>
        <dbReference type="ARBA" id="ARBA00022723"/>
    </source>
</evidence>
<dbReference type="PANTHER" id="PTHR10869">
    <property type="entry name" value="PROLYL 4-HYDROXYLASE ALPHA SUBUNIT"/>
    <property type="match status" value="1"/>
</dbReference>
<sequence length="192" mass="22547">MRRIIQLRNFLSKAECTALIERLESEGFREQFSGDRDRVVRARCVYEDRELAQSYWERIQSHVPDLSDTYTDGFSPYPHLHAPLKNFQSCGLNEVLRCYKYLPGEQFRRHEDFAFEWSETRRTFYTVLFYLNDAFTGGETTFDHTMVTPETGLAVIFPHELYHCGNRVETGVKYALRSDVIFEVPPQRLNAG</sequence>
<evidence type="ECO:0000313" key="8">
    <source>
        <dbReference type="EMBL" id="QDV50018.1"/>
    </source>
</evidence>
<dbReference type="InterPro" id="IPR044862">
    <property type="entry name" value="Pro_4_hyd_alph_FE2OG_OXY"/>
</dbReference>
<dbReference type="OrthoDB" id="269774at2"/>
<dbReference type="GO" id="GO:0005506">
    <property type="term" value="F:iron ion binding"/>
    <property type="evidence" value="ECO:0007669"/>
    <property type="project" value="InterPro"/>
</dbReference>
<keyword evidence="3" id="KW-0847">Vitamin C</keyword>
<evidence type="ECO:0000256" key="6">
    <source>
        <dbReference type="ARBA" id="ARBA00023004"/>
    </source>
</evidence>
<dbReference type="PROSITE" id="PS51471">
    <property type="entry name" value="FE2OG_OXY"/>
    <property type="match status" value="1"/>
</dbReference>
<dbReference type="GO" id="GO:0004656">
    <property type="term" value="F:procollagen-proline 4-dioxygenase activity"/>
    <property type="evidence" value="ECO:0007669"/>
    <property type="project" value="TreeGrafter"/>
</dbReference>
<dbReference type="AlphaFoldDB" id="A0A518IAA5"/>
<proteinExistence type="predicted"/>
<evidence type="ECO:0000259" key="7">
    <source>
        <dbReference type="PROSITE" id="PS51471"/>
    </source>
</evidence>
<feature type="domain" description="Fe2OG dioxygenase" evidence="7">
    <location>
        <begin position="91"/>
        <end position="185"/>
    </location>
</feature>
<dbReference type="Pfam" id="PF13640">
    <property type="entry name" value="2OG-FeII_Oxy_3"/>
    <property type="match status" value="1"/>
</dbReference>
<keyword evidence="2" id="KW-0479">Metal-binding</keyword>
<evidence type="ECO:0000256" key="5">
    <source>
        <dbReference type="ARBA" id="ARBA00023002"/>
    </source>
</evidence>
<dbReference type="KEGG" id="gfm:Enr17x_20540"/>
<evidence type="ECO:0000256" key="4">
    <source>
        <dbReference type="ARBA" id="ARBA00022964"/>
    </source>
</evidence>
<reference evidence="8 9" key="1">
    <citation type="submission" date="2019-03" db="EMBL/GenBank/DDBJ databases">
        <title>Deep-cultivation of Planctomycetes and their phenomic and genomic characterization uncovers novel biology.</title>
        <authorList>
            <person name="Wiegand S."/>
            <person name="Jogler M."/>
            <person name="Boedeker C."/>
            <person name="Pinto D."/>
            <person name="Vollmers J."/>
            <person name="Rivas-Marin E."/>
            <person name="Kohn T."/>
            <person name="Peeters S.H."/>
            <person name="Heuer A."/>
            <person name="Rast P."/>
            <person name="Oberbeckmann S."/>
            <person name="Bunk B."/>
            <person name="Jeske O."/>
            <person name="Meyerdierks A."/>
            <person name="Storesund J.E."/>
            <person name="Kallscheuer N."/>
            <person name="Luecker S."/>
            <person name="Lage O.M."/>
            <person name="Pohl T."/>
            <person name="Merkel B.J."/>
            <person name="Hornburger P."/>
            <person name="Mueller R.-W."/>
            <person name="Bruemmer F."/>
            <person name="Labrenz M."/>
            <person name="Spormann A.M."/>
            <person name="Op den Camp H."/>
            <person name="Overmann J."/>
            <person name="Amann R."/>
            <person name="Jetten M.S.M."/>
            <person name="Mascher T."/>
            <person name="Medema M.H."/>
            <person name="Devos D.P."/>
            <person name="Kaster A.-K."/>
            <person name="Ovreas L."/>
            <person name="Rohde M."/>
            <person name="Galperin M.Y."/>
            <person name="Jogler C."/>
        </authorList>
    </citation>
    <scope>NUCLEOTIDE SEQUENCE [LARGE SCALE GENOMIC DNA]</scope>
    <source>
        <strain evidence="8 9">Enr17</strain>
    </source>
</reference>
<keyword evidence="4" id="KW-0223">Dioxygenase</keyword>
<accession>A0A518IAA5</accession>
<keyword evidence="5" id="KW-0560">Oxidoreductase</keyword>
<comment type="cofactor">
    <cofactor evidence="1">
        <name>L-ascorbate</name>
        <dbReference type="ChEBI" id="CHEBI:38290"/>
    </cofactor>
</comment>
<name>A0A518IAA5_9PLAN</name>
<dbReference type="GO" id="GO:0031418">
    <property type="term" value="F:L-ascorbic acid binding"/>
    <property type="evidence" value="ECO:0007669"/>
    <property type="project" value="UniProtKB-KW"/>
</dbReference>
<dbReference type="PANTHER" id="PTHR10869:SF236">
    <property type="entry name" value="PROLYL 4-HYDROXYLASE ALPHA SUBUNIT DOMAIN-CONTAINING PROTEIN"/>
    <property type="match status" value="1"/>
</dbReference>
<dbReference type="Gene3D" id="2.60.120.620">
    <property type="entry name" value="q2cbj1_9rhob like domain"/>
    <property type="match status" value="1"/>
</dbReference>
<evidence type="ECO:0000313" key="9">
    <source>
        <dbReference type="Proteomes" id="UP000318313"/>
    </source>
</evidence>
<protein>
    <recommendedName>
        <fullName evidence="7">Fe2OG dioxygenase domain-containing protein</fullName>
    </recommendedName>
</protein>
<organism evidence="8 9">
    <name type="scientific">Gimesia fumaroli</name>
    <dbReference type="NCBI Taxonomy" id="2527976"/>
    <lineage>
        <taxon>Bacteria</taxon>
        <taxon>Pseudomonadati</taxon>
        <taxon>Planctomycetota</taxon>
        <taxon>Planctomycetia</taxon>
        <taxon>Planctomycetales</taxon>
        <taxon>Planctomycetaceae</taxon>
        <taxon>Gimesia</taxon>
    </lineage>
</organism>
<dbReference type="InterPro" id="IPR006620">
    <property type="entry name" value="Pro_4_hyd_alph"/>
</dbReference>
<dbReference type="EMBL" id="CP037452">
    <property type="protein sequence ID" value="QDV50018.1"/>
    <property type="molecule type" value="Genomic_DNA"/>
</dbReference>
<dbReference type="RefSeq" id="WP_145308211.1">
    <property type="nucleotide sequence ID" value="NZ_CP037452.1"/>
</dbReference>
<dbReference type="InterPro" id="IPR045054">
    <property type="entry name" value="P4HA-like"/>
</dbReference>
<keyword evidence="9" id="KW-1185">Reference proteome</keyword>
<dbReference type="InterPro" id="IPR005123">
    <property type="entry name" value="Oxoglu/Fe-dep_dioxygenase_dom"/>
</dbReference>
<dbReference type="SMART" id="SM00702">
    <property type="entry name" value="P4Hc"/>
    <property type="match status" value="1"/>
</dbReference>
<evidence type="ECO:0000256" key="1">
    <source>
        <dbReference type="ARBA" id="ARBA00001961"/>
    </source>
</evidence>
<gene>
    <name evidence="8" type="ORF">Enr17x_20540</name>
</gene>
<dbReference type="Proteomes" id="UP000318313">
    <property type="component" value="Chromosome"/>
</dbReference>